<feature type="region of interest" description="Disordered" evidence="2">
    <location>
        <begin position="162"/>
        <end position="181"/>
    </location>
</feature>
<feature type="region of interest" description="Disordered" evidence="2">
    <location>
        <begin position="189"/>
        <end position="223"/>
    </location>
</feature>
<feature type="coiled-coil region" evidence="1">
    <location>
        <begin position="66"/>
        <end position="93"/>
    </location>
</feature>
<gene>
    <name evidence="4" type="ORF">NERG_00010</name>
</gene>
<evidence type="ECO:0000256" key="3">
    <source>
        <dbReference type="SAM" id="Phobius"/>
    </source>
</evidence>
<name>H8Z8U0_NEMA1</name>
<keyword evidence="3" id="KW-0812">Transmembrane</keyword>
<dbReference type="EMBL" id="JH604633">
    <property type="protein sequence ID" value="EHY66371.1"/>
    <property type="molecule type" value="Genomic_DNA"/>
</dbReference>
<evidence type="ECO:0000256" key="2">
    <source>
        <dbReference type="SAM" id="MobiDB-lite"/>
    </source>
</evidence>
<organism evidence="4">
    <name type="scientific">Nematocida ausubeli (strain ATCC PRA-371 / ERTm2)</name>
    <name type="common">Nematode killer fungus</name>
    <dbReference type="NCBI Taxonomy" id="1913371"/>
    <lineage>
        <taxon>Eukaryota</taxon>
        <taxon>Fungi</taxon>
        <taxon>Fungi incertae sedis</taxon>
        <taxon>Microsporidia</taxon>
        <taxon>Nematocida</taxon>
    </lineage>
</organism>
<feature type="compositionally biased region" description="Polar residues" evidence="2">
    <location>
        <begin position="115"/>
        <end position="130"/>
    </location>
</feature>
<keyword evidence="1" id="KW-0175">Coiled coil</keyword>
<evidence type="ECO:0000313" key="4">
    <source>
        <dbReference type="EMBL" id="EHY66371.1"/>
    </source>
</evidence>
<accession>H8Z8U0</accession>
<keyword evidence="3" id="KW-1133">Transmembrane helix</keyword>
<feature type="region of interest" description="Disordered" evidence="2">
    <location>
        <begin position="115"/>
        <end position="144"/>
    </location>
</feature>
<evidence type="ECO:0000256" key="1">
    <source>
        <dbReference type="SAM" id="Coils"/>
    </source>
</evidence>
<keyword evidence="3" id="KW-0472">Membrane</keyword>
<feature type="region of interest" description="Disordered" evidence="2">
    <location>
        <begin position="250"/>
        <end position="270"/>
    </location>
</feature>
<dbReference type="HOGENOM" id="CLU_956742_0_0_1"/>
<proteinExistence type="predicted"/>
<feature type="transmembrane region" description="Helical" evidence="3">
    <location>
        <begin position="12"/>
        <end position="31"/>
    </location>
</feature>
<dbReference type="Proteomes" id="UP000005622">
    <property type="component" value="Unassembled WGS sequence"/>
</dbReference>
<sequence length="291" mass="32938">MQKKLKLLAIRHIVLVAAIICFYTQDIYIYASVHCSNKKKSDPKLDIACNKGDTSRIPEGKRAGGVEELDNSKQKIEEEKEDALLGNKNIENASNVKNICLNKEFLNKGATASESTKAVNSEEQSPSTNLKVPKSPRYLEPEKQLLLPPRCKEIAETLKLKEPKYTSDTKNQQTHKKSRYKPACLSHEQHLNPQAPSEAQEEIEVSEVSGNSPKTAKRHKEIRNFTRQAEMLKELKPLKSPELVKNVKLQENLADTQDPEDDSEEGSKYDLFRIASPRELMSYNFSISSEE</sequence>
<protein>
    <submittedName>
        <fullName evidence="4">Uncharacterized protein</fullName>
    </submittedName>
</protein>
<dbReference type="AlphaFoldDB" id="H8Z8U0"/>
<reference evidence="4" key="1">
    <citation type="submission" date="2011-03" db="EMBL/GenBank/DDBJ databases">
        <title>The Genome Sequence of Nematocida sp1 strain ERTm2.</title>
        <authorList>
            <consortium name="The Broad Institute Genome Sequencing Platform"/>
            <consortium name="The Broad Institute Genome Sequencing Center for Infectious Disease"/>
            <person name="Cuomo C."/>
            <person name="Troemel E."/>
            <person name="Young S.K."/>
            <person name="Zeng Q."/>
            <person name="Gargeya S."/>
            <person name="Fitzgerald M."/>
            <person name="Haas B."/>
            <person name="Abouelleil A."/>
            <person name="Alvarado L."/>
            <person name="Arachchi H.M."/>
            <person name="Berlin A."/>
            <person name="Brown A."/>
            <person name="Chapman S.B."/>
            <person name="Chen Z."/>
            <person name="Dunbar C."/>
            <person name="Freedman E."/>
            <person name="Gearin G."/>
            <person name="Gellesch M."/>
            <person name="Goldberg J."/>
            <person name="Griggs A."/>
            <person name="Gujja S."/>
            <person name="Heilman E.R."/>
            <person name="Heiman D."/>
            <person name="Howarth C."/>
            <person name="Larson L."/>
            <person name="Lui A."/>
            <person name="MacDonald P.J.P."/>
            <person name="Mehta T."/>
            <person name="Montmayeur A."/>
            <person name="Murphy C."/>
            <person name="Neiman D."/>
            <person name="Pearson M."/>
            <person name="Priest M."/>
            <person name="Roberts A."/>
            <person name="Saif S."/>
            <person name="Shea T."/>
            <person name="Shenoy N."/>
            <person name="Sisk P."/>
            <person name="Stolte C."/>
            <person name="Sykes S."/>
            <person name="White J."/>
            <person name="Yandava C."/>
            <person name="Wortman J."/>
            <person name="Nusbaum C."/>
            <person name="Birren B."/>
        </authorList>
    </citation>
    <scope>NUCLEOTIDE SEQUENCE</scope>
    <source>
        <strain evidence="4">ERTm2</strain>
    </source>
</reference>